<accession>A0A1X0R4W2</accession>
<dbReference type="AlphaFoldDB" id="A0A1X0R4W2"/>
<dbReference type="OrthoDB" id="2286120at2759"/>
<name>A0A1X0R4W2_RHIZD</name>
<sequence length="69" mass="8180">FSCSPQYQPKVARINDPPIHDCTLERLASYITHVKICINIDRSRFLNEISKICFLYSFMTRHTFQPFLN</sequence>
<evidence type="ECO:0000313" key="1">
    <source>
        <dbReference type="EMBL" id="ORE07044.1"/>
    </source>
</evidence>
<dbReference type="EMBL" id="KV921911">
    <property type="protein sequence ID" value="ORE07044.1"/>
    <property type="molecule type" value="Genomic_DNA"/>
</dbReference>
<reference evidence="1" key="1">
    <citation type="journal article" date="2016" name="Proc. Natl. Acad. Sci. U.S.A.">
        <title>Lipid metabolic changes in an early divergent fungus govern the establishment of a mutualistic symbiosis with endobacteria.</title>
        <authorList>
            <person name="Lastovetsky O.A."/>
            <person name="Gaspar M.L."/>
            <person name="Mondo S.J."/>
            <person name="LaButti K.M."/>
            <person name="Sandor L."/>
            <person name="Grigoriev I.V."/>
            <person name="Henry S.A."/>
            <person name="Pawlowska T.E."/>
        </authorList>
    </citation>
    <scope>NUCLEOTIDE SEQUENCE [LARGE SCALE GENOMIC DNA]</scope>
    <source>
        <strain evidence="1">ATCC 52814</strain>
    </source>
</reference>
<proteinExistence type="predicted"/>
<feature type="non-terminal residue" evidence="1">
    <location>
        <position position="69"/>
    </location>
</feature>
<organism evidence="1">
    <name type="scientific">Rhizopus microsporus var. microsporus</name>
    <dbReference type="NCBI Taxonomy" id="86635"/>
    <lineage>
        <taxon>Eukaryota</taxon>
        <taxon>Fungi</taxon>
        <taxon>Fungi incertae sedis</taxon>
        <taxon>Mucoromycota</taxon>
        <taxon>Mucoromycotina</taxon>
        <taxon>Mucoromycetes</taxon>
        <taxon>Mucorales</taxon>
        <taxon>Mucorineae</taxon>
        <taxon>Rhizopodaceae</taxon>
        <taxon>Rhizopus</taxon>
    </lineage>
</organism>
<feature type="non-terminal residue" evidence="1">
    <location>
        <position position="1"/>
    </location>
</feature>
<dbReference type="VEuPathDB" id="FungiDB:BCV72DRAFT_188514"/>
<gene>
    <name evidence="1" type="ORF">BCV72DRAFT_188514</name>
</gene>
<protein>
    <submittedName>
        <fullName evidence="1">Uncharacterized protein</fullName>
    </submittedName>
</protein>
<dbReference type="Proteomes" id="UP000242414">
    <property type="component" value="Unassembled WGS sequence"/>
</dbReference>